<dbReference type="InterPro" id="IPR041938">
    <property type="entry name" value="Hist-Lys_N-MTase_N"/>
</dbReference>
<dbReference type="PANTHER" id="PTHR12977:SF4">
    <property type="entry name" value="HISTONE-LYSINE N-METHYLTRANSFERASE KMT5B"/>
    <property type="match status" value="1"/>
</dbReference>
<evidence type="ECO:0000256" key="9">
    <source>
        <dbReference type="ARBA" id="ARBA00022853"/>
    </source>
</evidence>
<dbReference type="SUPFAM" id="SSF82199">
    <property type="entry name" value="SET domain"/>
    <property type="match status" value="1"/>
</dbReference>
<comment type="caution">
    <text evidence="15">The sequence shown here is derived from an EMBL/GenBank/DDBJ whole genome shotgun (WGS) entry which is preliminary data.</text>
</comment>
<evidence type="ECO:0000256" key="1">
    <source>
        <dbReference type="ARBA" id="ARBA00004123"/>
    </source>
</evidence>
<dbReference type="InterPro" id="IPR025790">
    <property type="entry name" value="Suv4-20_animal"/>
</dbReference>
<dbReference type="Gene3D" id="2.170.270.10">
    <property type="entry name" value="SET domain"/>
    <property type="match status" value="1"/>
</dbReference>
<evidence type="ECO:0000256" key="11">
    <source>
        <dbReference type="ARBA" id="ARBA00023163"/>
    </source>
</evidence>
<name>A0A815G8T6_9BILA</name>
<feature type="compositionally biased region" description="Low complexity" evidence="13">
    <location>
        <begin position="348"/>
        <end position="366"/>
    </location>
</feature>
<evidence type="ECO:0000256" key="7">
    <source>
        <dbReference type="ARBA" id="ARBA00022679"/>
    </source>
</evidence>
<evidence type="ECO:0000313" key="18">
    <source>
        <dbReference type="Proteomes" id="UP000663877"/>
    </source>
</evidence>
<evidence type="ECO:0000256" key="2">
    <source>
        <dbReference type="ARBA" id="ARBA00004286"/>
    </source>
</evidence>
<sequence>MYSGIPRTVADLCENDDLATMIIVDSMFGFTTHKMNVRFRPNRRLSPQWKLVVEQFQQHLDYERCFTELTSIGNWYDHLLARKSPTQLTVFKEHMFRFLHLFNKNSGVTLQPCYRYSTEKCGGKVVATKEWAVNDKIEMLIGCIAELSPEEEQALLKPGINDFSVMYSCRKKCSQLWLGPAAYINHDCRANCKFVATGLSSAYIHVLRPIDVGNEITCCYGSDFFWFGKGTFAETNPSLTNPDLSTIQTVSPSTQDPQSTTTTITDTHPVVSTRLRQTDKRLLRKIHPTNVVSSTQEKKKSTDGTNTSTTKPTTVVYRNKNGQFASPPDGSKSTGTSSRKRKTKQKSRSSSSQSLSPSYPLPNSNKVISSHRRPSSSHSSVSKSPVTNTRNQPSATDSAIGSDGTTSSNSLSVTVTNKSTTGTNSNLSNISTRPSRRPSSALSSSSSSASSFSSSSRIFFKNRERTSSQYSSSSTSLSTNPISNNSNFKSWRPTIRSTHHSSTSSLSSLSSTTTDSERNNNNNNNNNELSSRRVVPKLTIRLNSIIKKRPLIDTSSISSKKRRKP</sequence>
<feature type="region of interest" description="Disordered" evidence="13">
    <location>
        <begin position="248"/>
        <end position="532"/>
    </location>
</feature>
<keyword evidence="9" id="KW-0156">Chromatin regulator</keyword>
<gene>
    <name evidence="15" type="ORF">BJG266_LOCUS34109</name>
    <name evidence="16" type="ORF">QVE165_LOCUS40617</name>
</gene>
<keyword evidence="10" id="KW-0805">Transcription regulation</keyword>
<feature type="domain" description="SET" evidence="14">
    <location>
        <begin position="111"/>
        <end position="221"/>
    </location>
</feature>
<keyword evidence="11" id="KW-0804">Transcription</keyword>
<dbReference type="FunFam" id="2.170.270.10:FF:000006">
    <property type="entry name" value="Histone-lysine N-methyltransferase"/>
    <property type="match status" value="1"/>
</dbReference>
<feature type="compositionally biased region" description="Low complexity" evidence="13">
    <location>
        <begin position="467"/>
        <end position="487"/>
    </location>
</feature>
<keyword evidence="5" id="KW-0678">Repressor</keyword>
<evidence type="ECO:0000256" key="8">
    <source>
        <dbReference type="ARBA" id="ARBA00022691"/>
    </source>
</evidence>
<feature type="compositionally biased region" description="Low complexity" evidence="13">
    <location>
        <begin position="303"/>
        <end position="314"/>
    </location>
</feature>
<feature type="compositionally biased region" description="Basic residues" evidence="13">
    <location>
        <begin position="338"/>
        <end position="347"/>
    </location>
</feature>
<dbReference type="PROSITE" id="PS51570">
    <property type="entry name" value="SAM_MT43_SUVAR420_2"/>
    <property type="match status" value="1"/>
</dbReference>
<evidence type="ECO:0000256" key="5">
    <source>
        <dbReference type="ARBA" id="ARBA00022491"/>
    </source>
</evidence>
<protein>
    <recommendedName>
        <fullName evidence="3">[histone H4]-N-methyl-L-lysine(20) N-methyltransferase</fullName>
        <ecNumber evidence="3">2.1.1.362</ecNumber>
    </recommendedName>
</protein>
<dbReference type="EC" id="2.1.1.362" evidence="3"/>
<accession>A0A815G8T6</accession>
<evidence type="ECO:0000313" key="15">
    <source>
        <dbReference type="EMBL" id="CAF1335332.1"/>
    </source>
</evidence>
<keyword evidence="6" id="KW-0489">Methyltransferase</keyword>
<proteinExistence type="predicted"/>
<dbReference type="PROSITE" id="PS50280">
    <property type="entry name" value="SET"/>
    <property type="match status" value="1"/>
</dbReference>
<dbReference type="Proteomes" id="UP000663877">
    <property type="component" value="Unassembled WGS sequence"/>
</dbReference>
<dbReference type="InterPro" id="IPR039977">
    <property type="entry name" value="Suv4-20/Set9"/>
</dbReference>
<keyword evidence="4" id="KW-0158">Chromosome</keyword>
<dbReference type="GO" id="GO:0005634">
    <property type="term" value="C:nucleus"/>
    <property type="evidence" value="ECO:0007669"/>
    <property type="project" value="UniProtKB-SubCell"/>
</dbReference>
<dbReference type="OrthoDB" id="6627536at2759"/>
<dbReference type="GO" id="GO:0032259">
    <property type="term" value="P:methylation"/>
    <property type="evidence" value="ECO:0007669"/>
    <property type="project" value="UniProtKB-KW"/>
</dbReference>
<evidence type="ECO:0000256" key="13">
    <source>
        <dbReference type="SAM" id="MobiDB-lite"/>
    </source>
</evidence>
<evidence type="ECO:0000256" key="10">
    <source>
        <dbReference type="ARBA" id="ARBA00023015"/>
    </source>
</evidence>
<dbReference type="InterPro" id="IPR046341">
    <property type="entry name" value="SET_dom_sf"/>
</dbReference>
<dbReference type="SMART" id="SM00317">
    <property type="entry name" value="SET"/>
    <property type="match status" value="1"/>
</dbReference>
<feature type="compositionally biased region" description="Low complexity" evidence="13">
    <location>
        <begin position="431"/>
        <end position="457"/>
    </location>
</feature>
<dbReference type="GO" id="GO:0140941">
    <property type="term" value="F:histone H4K20me methyltransferase activity"/>
    <property type="evidence" value="ECO:0007669"/>
    <property type="project" value="UniProtKB-EC"/>
</dbReference>
<evidence type="ECO:0000256" key="12">
    <source>
        <dbReference type="ARBA" id="ARBA00023242"/>
    </source>
</evidence>
<keyword evidence="17" id="KW-1185">Reference proteome</keyword>
<feature type="compositionally biased region" description="Low complexity" evidence="13">
    <location>
        <begin position="248"/>
        <end position="273"/>
    </location>
</feature>
<dbReference type="PANTHER" id="PTHR12977">
    <property type="entry name" value="SUPPRESSOR OF VARIEGATION 4-20-RELATED"/>
    <property type="match status" value="1"/>
</dbReference>
<feature type="compositionally biased region" description="Low complexity" evidence="13">
    <location>
        <begin position="405"/>
        <end position="421"/>
    </location>
</feature>
<feature type="compositionally biased region" description="Polar residues" evidence="13">
    <location>
        <begin position="387"/>
        <end position="399"/>
    </location>
</feature>
<reference evidence="15" key="1">
    <citation type="submission" date="2021-02" db="EMBL/GenBank/DDBJ databases">
        <authorList>
            <person name="Nowell W R."/>
        </authorList>
    </citation>
    <scope>NUCLEOTIDE SEQUENCE</scope>
</reference>
<evidence type="ECO:0000313" key="16">
    <source>
        <dbReference type="EMBL" id="CAF1456041.1"/>
    </source>
</evidence>
<evidence type="ECO:0000313" key="17">
    <source>
        <dbReference type="Proteomes" id="UP000663832"/>
    </source>
</evidence>
<keyword evidence="7" id="KW-0808">Transferase</keyword>
<evidence type="ECO:0000259" key="14">
    <source>
        <dbReference type="PROSITE" id="PS50280"/>
    </source>
</evidence>
<comment type="subcellular location">
    <subcellularLocation>
        <location evidence="2">Chromosome</location>
    </subcellularLocation>
    <subcellularLocation>
        <location evidence="1">Nucleus</location>
    </subcellularLocation>
</comment>
<keyword evidence="8" id="KW-0949">S-adenosyl-L-methionine</keyword>
<evidence type="ECO:0000256" key="4">
    <source>
        <dbReference type="ARBA" id="ARBA00022454"/>
    </source>
</evidence>
<dbReference type="Gene3D" id="1.10.10.1700">
    <property type="entry name" value="Histone-lysine N-methyltransferase"/>
    <property type="match status" value="1"/>
</dbReference>
<feature type="compositionally biased region" description="Low complexity" evidence="13">
    <location>
        <begin position="500"/>
        <end position="527"/>
    </location>
</feature>
<dbReference type="Proteomes" id="UP000663832">
    <property type="component" value="Unassembled WGS sequence"/>
</dbReference>
<dbReference type="Pfam" id="PF00856">
    <property type="entry name" value="SET"/>
    <property type="match status" value="1"/>
</dbReference>
<organism evidence="15 18">
    <name type="scientific">Adineta steineri</name>
    <dbReference type="NCBI Taxonomy" id="433720"/>
    <lineage>
        <taxon>Eukaryota</taxon>
        <taxon>Metazoa</taxon>
        <taxon>Spiralia</taxon>
        <taxon>Gnathifera</taxon>
        <taxon>Rotifera</taxon>
        <taxon>Eurotatoria</taxon>
        <taxon>Bdelloidea</taxon>
        <taxon>Adinetida</taxon>
        <taxon>Adinetidae</taxon>
        <taxon>Adineta</taxon>
    </lineage>
</organism>
<feature type="compositionally biased region" description="Low complexity" evidence="13">
    <location>
        <begin position="376"/>
        <end position="386"/>
    </location>
</feature>
<dbReference type="GO" id="GO:0005694">
    <property type="term" value="C:chromosome"/>
    <property type="evidence" value="ECO:0007669"/>
    <property type="project" value="UniProtKB-SubCell"/>
</dbReference>
<evidence type="ECO:0000256" key="3">
    <source>
        <dbReference type="ARBA" id="ARBA00012188"/>
    </source>
</evidence>
<dbReference type="FunFam" id="1.10.10.1700:FF:000001">
    <property type="entry name" value="Histone-lysine N-methyltransferase"/>
    <property type="match status" value="1"/>
</dbReference>
<keyword evidence="12" id="KW-0539">Nucleus</keyword>
<dbReference type="EMBL" id="CAJNOI010000720">
    <property type="protein sequence ID" value="CAF1335332.1"/>
    <property type="molecule type" value="Genomic_DNA"/>
</dbReference>
<evidence type="ECO:0000256" key="6">
    <source>
        <dbReference type="ARBA" id="ARBA00022603"/>
    </source>
</evidence>
<dbReference type="AlphaFoldDB" id="A0A815G8T6"/>
<dbReference type="EMBL" id="CAJNOM010000470">
    <property type="protein sequence ID" value="CAF1456041.1"/>
    <property type="molecule type" value="Genomic_DNA"/>
</dbReference>
<dbReference type="InterPro" id="IPR001214">
    <property type="entry name" value="SET_dom"/>
</dbReference>